<accession>A0ABD2NT65</accession>
<proteinExistence type="predicted"/>
<feature type="compositionally biased region" description="Polar residues" evidence="1">
    <location>
        <begin position="205"/>
        <end position="214"/>
    </location>
</feature>
<feature type="region of interest" description="Disordered" evidence="1">
    <location>
        <begin position="142"/>
        <end position="214"/>
    </location>
</feature>
<dbReference type="Gene3D" id="3.30.60.20">
    <property type="match status" value="1"/>
</dbReference>
<dbReference type="EMBL" id="JABFTP020000144">
    <property type="protein sequence ID" value="KAL3281815.1"/>
    <property type="molecule type" value="Genomic_DNA"/>
</dbReference>
<dbReference type="Proteomes" id="UP001516400">
    <property type="component" value="Unassembled WGS sequence"/>
</dbReference>
<evidence type="ECO:0000313" key="2">
    <source>
        <dbReference type="EMBL" id="KAL3281815.1"/>
    </source>
</evidence>
<feature type="compositionally biased region" description="Low complexity" evidence="1">
    <location>
        <begin position="160"/>
        <end position="170"/>
    </location>
</feature>
<reference evidence="2 3" key="1">
    <citation type="journal article" date="2021" name="BMC Biol.">
        <title>Horizontally acquired antibacterial genes associated with adaptive radiation of ladybird beetles.</title>
        <authorList>
            <person name="Li H.S."/>
            <person name="Tang X.F."/>
            <person name="Huang Y.H."/>
            <person name="Xu Z.Y."/>
            <person name="Chen M.L."/>
            <person name="Du X.Y."/>
            <person name="Qiu B.Y."/>
            <person name="Chen P.T."/>
            <person name="Zhang W."/>
            <person name="Slipinski A."/>
            <person name="Escalona H.E."/>
            <person name="Waterhouse R.M."/>
            <person name="Zwick A."/>
            <person name="Pang H."/>
        </authorList>
    </citation>
    <scope>NUCLEOTIDE SEQUENCE [LARGE SCALE GENOMIC DNA]</scope>
    <source>
        <strain evidence="2">SYSU2018</strain>
    </source>
</reference>
<protein>
    <recommendedName>
        <fullName evidence="4">Phorbol-ester/DAG-type domain-containing protein</fullName>
    </recommendedName>
</protein>
<feature type="compositionally biased region" description="Polar residues" evidence="1">
    <location>
        <begin position="171"/>
        <end position="181"/>
    </location>
</feature>
<name>A0ABD2NT65_9CUCU</name>
<keyword evidence="3" id="KW-1185">Reference proteome</keyword>
<comment type="caution">
    <text evidence="2">The sequence shown here is derived from an EMBL/GenBank/DDBJ whole genome shotgun (WGS) entry which is preliminary data.</text>
</comment>
<dbReference type="AlphaFoldDB" id="A0ABD2NT65"/>
<evidence type="ECO:0000256" key="1">
    <source>
        <dbReference type="SAM" id="MobiDB-lite"/>
    </source>
</evidence>
<sequence>MAPGTVTEVSHVSNFCKYCGKNVITNIIKCANCALCHHKRCAEKKDAEFSDCGSKIFCCNDDDNNDDLFRDSIPFTAEAFADLKTKVIFLNKIIKEKDVIIADKAQIINYKELIIDMLNSNLTDLKSSSKIDCYKKEDNSVINNRKNKNKRSTTAKDASETSSPTPSASTQRRAQATTQGGNYAKIAGKSTFSNSNDEGSPVLPINTTGPTNSDIDGKIYTNNIIMTQSIDNFTNDEWIEKKNRKNKNR</sequence>
<organism evidence="2 3">
    <name type="scientific">Cryptolaemus montrouzieri</name>
    <dbReference type="NCBI Taxonomy" id="559131"/>
    <lineage>
        <taxon>Eukaryota</taxon>
        <taxon>Metazoa</taxon>
        <taxon>Ecdysozoa</taxon>
        <taxon>Arthropoda</taxon>
        <taxon>Hexapoda</taxon>
        <taxon>Insecta</taxon>
        <taxon>Pterygota</taxon>
        <taxon>Neoptera</taxon>
        <taxon>Endopterygota</taxon>
        <taxon>Coleoptera</taxon>
        <taxon>Polyphaga</taxon>
        <taxon>Cucujiformia</taxon>
        <taxon>Coccinelloidea</taxon>
        <taxon>Coccinellidae</taxon>
        <taxon>Scymninae</taxon>
        <taxon>Scymnini</taxon>
        <taxon>Cryptolaemus</taxon>
    </lineage>
</organism>
<gene>
    <name evidence="2" type="ORF">HHI36_005015</name>
</gene>
<evidence type="ECO:0000313" key="3">
    <source>
        <dbReference type="Proteomes" id="UP001516400"/>
    </source>
</evidence>
<evidence type="ECO:0008006" key="4">
    <source>
        <dbReference type="Google" id="ProtNLM"/>
    </source>
</evidence>